<organism evidence="2">
    <name type="scientific">marine sediment metagenome</name>
    <dbReference type="NCBI Taxonomy" id="412755"/>
    <lineage>
        <taxon>unclassified sequences</taxon>
        <taxon>metagenomes</taxon>
        <taxon>ecological metagenomes</taxon>
    </lineage>
</organism>
<dbReference type="EMBL" id="LAZR01003185">
    <property type="protein sequence ID" value="KKN21033.1"/>
    <property type="molecule type" value="Genomic_DNA"/>
</dbReference>
<proteinExistence type="predicted"/>
<protein>
    <submittedName>
        <fullName evidence="2">Uncharacterized protein</fullName>
    </submittedName>
</protein>
<sequence length="646" mass="71189">MGQHSLLVHLHSLRVNIMARRNKNAINSLFQGIAQGLQLNQQIQQQKRARELKEKGFALQERGLELREGQLTLDEQKALEAQEFRDKFFQQLVPQLGGQALPSLGTAPTPAQQPVIQPPQPFNPLGGPVQPATLGTVTTPPVQPRIPSIVSERPSAPDISEITTVPQEGFQPAPRPAERPTIQPGPGQIPFDTQTFGLEVPQPIQPTIVTPTVIPPRPQAREPQPVEPDVRGQQLASIQDFISQLNVVRIDSSTIVTLTVPGGGSISKTIGKNATLDQKFIHFNNEVSKAFPSINAADKARLLANSPMRNSKEARAFFDREFNKEVNQGLKIKRDNFRLDNKRKPTTAENNALLAESINNEVNRFNGFVSKRHEKMFQEADVETFELSDEIQAELQQTFRSPAEFAQAMKDDSKGTAAVLEKAIQKVQKRRIDLESKKGTAVIEAKITAGLKLPVDPNDLIKIINPKTFAGFKAGTTWQEIKDANGVAITAGQRTALANINSSLDNVRIITELAKKLFTDNNLLSRIIQAGPNAVQQITQTNPDAILYESTVTAVTRTIARAFGEARITDFDAEDFRKSFPKLLPGRGETFFVPDSKTLADKKLAQLARIIDNSRRRIIGQPPITSGGLSPAEKTELEALEKELGR</sequence>
<name>A0A0F9RUZ4_9ZZZZ</name>
<evidence type="ECO:0000313" key="2">
    <source>
        <dbReference type="EMBL" id="KKN21033.1"/>
    </source>
</evidence>
<gene>
    <name evidence="2" type="ORF">LCGC14_0929530</name>
</gene>
<reference evidence="2" key="1">
    <citation type="journal article" date="2015" name="Nature">
        <title>Complex archaea that bridge the gap between prokaryotes and eukaryotes.</title>
        <authorList>
            <person name="Spang A."/>
            <person name="Saw J.H."/>
            <person name="Jorgensen S.L."/>
            <person name="Zaremba-Niedzwiedzka K."/>
            <person name="Martijn J."/>
            <person name="Lind A.E."/>
            <person name="van Eijk R."/>
            <person name="Schleper C."/>
            <person name="Guy L."/>
            <person name="Ettema T.J."/>
        </authorList>
    </citation>
    <scope>NUCLEOTIDE SEQUENCE</scope>
</reference>
<accession>A0A0F9RUZ4</accession>
<feature type="compositionally biased region" description="Basic and acidic residues" evidence="1">
    <location>
        <begin position="633"/>
        <end position="646"/>
    </location>
</feature>
<evidence type="ECO:0000256" key="1">
    <source>
        <dbReference type="SAM" id="MobiDB-lite"/>
    </source>
</evidence>
<comment type="caution">
    <text evidence="2">The sequence shown here is derived from an EMBL/GenBank/DDBJ whole genome shotgun (WGS) entry which is preliminary data.</text>
</comment>
<dbReference type="AlphaFoldDB" id="A0A0F9RUZ4"/>
<feature type="region of interest" description="Disordered" evidence="1">
    <location>
        <begin position="619"/>
        <end position="646"/>
    </location>
</feature>